<reference evidence="2 3" key="1">
    <citation type="submission" date="2015-09" db="EMBL/GenBank/DDBJ databases">
        <title>Sorangium comparison.</title>
        <authorList>
            <person name="Zaburannyi N."/>
            <person name="Bunk B."/>
            <person name="Overmann J."/>
            <person name="Mueller R."/>
        </authorList>
    </citation>
    <scope>NUCLEOTIDE SEQUENCE [LARGE SCALE GENOMIC DNA]</scope>
    <source>
        <strain evidence="2 3">So ceGT47</strain>
    </source>
</reference>
<feature type="region of interest" description="Disordered" evidence="1">
    <location>
        <begin position="1"/>
        <end position="25"/>
    </location>
</feature>
<dbReference type="OrthoDB" id="7942934at2"/>
<dbReference type="EMBL" id="CP012670">
    <property type="protein sequence ID" value="AUX20676.1"/>
    <property type="molecule type" value="Genomic_DNA"/>
</dbReference>
<name>A0A4P2PW23_SORCE</name>
<accession>A0A4P2PW23</accession>
<evidence type="ECO:0000313" key="2">
    <source>
        <dbReference type="EMBL" id="AUX20676.1"/>
    </source>
</evidence>
<dbReference type="Proteomes" id="UP000295781">
    <property type="component" value="Chromosome"/>
</dbReference>
<gene>
    <name evidence="2" type="ORF">SOCEGT47_011490</name>
</gene>
<organism evidence="2 3">
    <name type="scientific">Sorangium cellulosum</name>
    <name type="common">Polyangium cellulosum</name>
    <dbReference type="NCBI Taxonomy" id="56"/>
    <lineage>
        <taxon>Bacteria</taxon>
        <taxon>Pseudomonadati</taxon>
        <taxon>Myxococcota</taxon>
        <taxon>Polyangia</taxon>
        <taxon>Polyangiales</taxon>
        <taxon>Polyangiaceae</taxon>
        <taxon>Sorangium</taxon>
    </lineage>
</organism>
<dbReference type="RefSeq" id="WP_129346013.1">
    <property type="nucleotide sequence ID" value="NZ_CP012670.1"/>
</dbReference>
<evidence type="ECO:0008006" key="4">
    <source>
        <dbReference type="Google" id="ProtNLM"/>
    </source>
</evidence>
<evidence type="ECO:0000256" key="1">
    <source>
        <dbReference type="SAM" id="MobiDB-lite"/>
    </source>
</evidence>
<evidence type="ECO:0000313" key="3">
    <source>
        <dbReference type="Proteomes" id="UP000295781"/>
    </source>
</evidence>
<sequence>MSSADDDATPATARQGRAGAGSKTDELSARIARRVAAAHAGQPLDRLLAEDLPGNALTTLLLHALRQRALRRSPADVLEHAERAPLTHASTADARRLHAFDGAAFAAAARFEAVDLAPVVPLGATACAGIEPNNVLAAVRFAEVAADPTTGLWLHAARRRREARGGEPLRLCASQRVVRMQPLTQPGFTPHFRLFALLTAVRSRGRGDDEACERAALLEHLLVWADVVRALPAAGFRTAGLRVVLSDTSMVRACLGARGLDADAMARRAKAHEPGSQEAALREAGVALPRAAADLVGTARALGLGPGLVARAERWVAEVAEPLARARPEVEIVYDLARLQGLGYYAGPFIQLVVRRDDGLELPAGDGGALPWLGALLSDRRERMIATGVGSELLVKLFDRSMDRADAARPEETGP</sequence>
<protein>
    <recommendedName>
        <fullName evidence="4">ATP phosphoribosyltransferase regulatory subunit</fullName>
    </recommendedName>
</protein>
<dbReference type="AlphaFoldDB" id="A0A4P2PW23"/>
<proteinExistence type="predicted"/>